<protein>
    <submittedName>
        <fullName evidence="8">Progestin and adipoQ receptor family member 3-like</fullName>
    </submittedName>
</protein>
<proteinExistence type="evidence at transcript level"/>
<dbReference type="GO" id="GO:0016020">
    <property type="term" value="C:membrane"/>
    <property type="evidence" value="ECO:0007669"/>
    <property type="project" value="UniProtKB-SubCell"/>
</dbReference>
<feature type="transmembrane region" description="Helical" evidence="7">
    <location>
        <begin position="169"/>
        <end position="194"/>
    </location>
</feature>
<evidence type="ECO:0000256" key="5">
    <source>
        <dbReference type="ARBA" id="ARBA00023136"/>
    </source>
</evidence>
<dbReference type="PANTHER" id="PTHR20855:SF15">
    <property type="entry name" value="PROGESTIN AND ADIPOQ RECEPTOR FAMILY MEMBER 3"/>
    <property type="match status" value="1"/>
</dbReference>
<keyword evidence="3 7" id="KW-0812">Transmembrane</keyword>
<evidence type="ECO:0000256" key="6">
    <source>
        <dbReference type="PIRSR" id="PIRSR604254-1"/>
    </source>
</evidence>
<feature type="transmembrane region" description="Helical" evidence="7">
    <location>
        <begin position="261"/>
        <end position="282"/>
    </location>
</feature>
<dbReference type="GO" id="GO:0046872">
    <property type="term" value="F:metal ion binding"/>
    <property type="evidence" value="ECO:0007669"/>
    <property type="project" value="UniProtKB-KW"/>
</dbReference>
<sequence>MSANCELCKLELEDIVAKSESLPGTPCDDVESRKKMTDLKQVTLQAIEALSNLETPIQLCSHGEAPKFQQDNPYITHGYRSFLPAKQCIKSACIKSNELLNIWTHAIGFGVIFILFIYDLTVLLPHLHPGKMDYAIFSLFYMTSQVCLAFSTLYHIFNCHISEQVARWWYALDITGIVLGILGCYIIGLYYGFYCNFNVQIFYVSIVLFMICLSAILMICGNYFSDRWRNIRIMHLSTIPLSGLVPTVHWYFTSPQEEVKLFFPDVFLLYGILAVAFLVYLLKYPERLLPGWFNYIGQSHNWWHVLIVAIFIHWRRFAIQVMQYRKNSDCADLRISS</sequence>
<comment type="subcellular location">
    <subcellularLocation>
        <location evidence="1">Membrane</location>
        <topology evidence="1">Multi-pass membrane protein</topology>
    </subcellularLocation>
</comment>
<dbReference type="EMBL" id="LR788789">
    <property type="protein sequence ID" value="CAB3264651.1"/>
    <property type="molecule type" value="mRNA"/>
</dbReference>
<name>A0A6F9DN84_9ASCI</name>
<evidence type="ECO:0000256" key="7">
    <source>
        <dbReference type="SAM" id="Phobius"/>
    </source>
</evidence>
<comment type="similarity">
    <text evidence="2">Belongs to the ADIPOR family.</text>
</comment>
<dbReference type="GO" id="GO:0038023">
    <property type="term" value="F:signaling receptor activity"/>
    <property type="evidence" value="ECO:0007669"/>
    <property type="project" value="TreeGrafter"/>
</dbReference>
<feature type="transmembrane region" description="Helical" evidence="7">
    <location>
        <begin position="99"/>
        <end position="118"/>
    </location>
</feature>
<dbReference type="InterPro" id="IPR004254">
    <property type="entry name" value="AdipoR/HlyIII-related"/>
</dbReference>
<evidence type="ECO:0000256" key="4">
    <source>
        <dbReference type="ARBA" id="ARBA00022989"/>
    </source>
</evidence>
<accession>A0A6F9DN84</accession>
<gene>
    <name evidence="8" type="primary">Paqr3</name>
</gene>
<keyword evidence="6" id="KW-0862">Zinc</keyword>
<keyword evidence="6" id="KW-0479">Metal-binding</keyword>
<feature type="binding site" evidence="6">
    <location>
        <position position="155"/>
    </location>
    <ligand>
        <name>Zn(2+)</name>
        <dbReference type="ChEBI" id="CHEBI:29105"/>
    </ligand>
</feature>
<feature type="transmembrane region" description="Helical" evidence="7">
    <location>
        <begin position="302"/>
        <end position="318"/>
    </location>
</feature>
<evidence type="ECO:0000313" key="8">
    <source>
        <dbReference type="EMBL" id="CAB3264651.1"/>
    </source>
</evidence>
<dbReference type="AlphaFoldDB" id="A0A6F9DN84"/>
<feature type="transmembrane region" description="Helical" evidence="7">
    <location>
        <begin position="138"/>
        <end position="157"/>
    </location>
</feature>
<dbReference type="Pfam" id="PF03006">
    <property type="entry name" value="HlyIII"/>
    <property type="match status" value="1"/>
</dbReference>
<feature type="transmembrane region" description="Helical" evidence="7">
    <location>
        <begin position="200"/>
        <end position="224"/>
    </location>
</feature>
<reference evidence="8" key="1">
    <citation type="submission" date="2020-04" db="EMBL/GenBank/DDBJ databases">
        <authorList>
            <person name="Neveu A P."/>
        </authorList>
    </citation>
    <scope>NUCLEOTIDE SEQUENCE</scope>
    <source>
        <tissue evidence="8">Whole embryo</tissue>
    </source>
</reference>
<keyword evidence="8" id="KW-0675">Receptor</keyword>
<feature type="binding site" evidence="6">
    <location>
        <position position="304"/>
    </location>
    <ligand>
        <name>Zn(2+)</name>
        <dbReference type="ChEBI" id="CHEBI:29105"/>
    </ligand>
</feature>
<evidence type="ECO:0000256" key="1">
    <source>
        <dbReference type="ARBA" id="ARBA00004141"/>
    </source>
</evidence>
<dbReference type="PANTHER" id="PTHR20855">
    <property type="entry name" value="ADIPOR/PROGESTIN RECEPTOR-RELATED"/>
    <property type="match status" value="1"/>
</dbReference>
<keyword evidence="5 7" id="KW-0472">Membrane</keyword>
<keyword evidence="4 7" id="KW-1133">Transmembrane helix</keyword>
<organism evidence="8">
    <name type="scientific">Phallusia mammillata</name>
    <dbReference type="NCBI Taxonomy" id="59560"/>
    <lineage>
        <taxon>Eukaryota</taxon>
        <taxon>Metazoa</taxon>
        <taxon>Chordata</taxon>
        <taxon>Tunicata</taxon>
        <taxon>Ascidiacea</taxon>
        <taxon>Phlebobranchia</taxon>
        <taxon>Ascidiidae</taxon>
        <taxon>Phallusia</taxon>
    </lineage>
</organism>
<evidence type="ECO:0000256" key="2">
    <source>
        <dbReference type="ARBA" id="ARBA00007018"/>
    </source>
</evidence>
<evidence type="ECO:0000256" key="3">
    <source>
        <dbReference type="ARBA" id="ARBA00022692"/>
    </source>
</evidence>
<feature type="binding site" evidence="6">
    <location>
        <position position="300"/>
    </location>
    <ligand>
        <name>Zn(2+)</name>
        <dbReference type="ChEBI" id="CHEBI:29105"/>
    </ligand>
</feature>